<name>A0AAV5NYS7_9VIBR</name>
<comment type="caution">
    <text evidence="1">The sequence shown here is derived from an EMBL/GenBank/DDBJ whole genome shotgun (WGS) entry which is preliminary data.</text>
</comment>
<reference evidence="2" key="1">
    <citation type="journal article" date="2019" name="Int. J. Syst. Evol. Microbiol.">
        <title>The Global Catalogue of Microorganisms (GCM) 10K type strain sequencing project: providing services to taxonomists for standard genome sequencing and annotation.</title>
        <authorList>
            <consortium name="The Broad Institute Genomics Platform"/>
            <consortium name="The Broad Institute Genome Sequencing Center for Infectious Disease"/>
            <person name="Wu L."/>
            <person name="Ma J."/>
        </authorList>
    </citation>
    <scope>NUCLEOTIDE SEQUENCE [LARGE SCALE GENOMIC DNA]</scope>
    <source>
        <strain evidence="2">NBRC 15640</strain>
    </source>
</reference>
<dbReference type="EMBL" id="BSNX01000073">
    <property type="protein sequence ID" value="GLQ75522.1"/>
    <property type="molecule type" value="Genomic_DNA"/>
</dbReference>
<evidence type="ECO:0000313" key="2">
    <source>
        <dbReference type="Proteomes" id="UP001156690"/>
    </source>
</evidence>
<gene>
    <name evidence="1" type="ORF">GCM10007932_48840</name>
</gene>
<evidence type="ECO:0000313" key="1">
    <source>
        <dbReference type="EMBL" id="GLQ75522.1"/>
    </source>
</evidence>
<accession>A0AAV5NYS7</accession>
<organism evidence="1 2">
    <name type="scientific">Vibrio penaeicida</name>
    <dbReference type="NCBI Taxonomy" id="104609"/>
    <lineage>
        <taxon>Bacteria</taxon>
        <taxon>Pseudomonadati</taxon>
        <taxon>Pseudomonadota</taxon>
        <taxon>Gammaproteobacteria</taxon>
        <taxon>Vibrionales</taxon>
        <taxon>Vibrionaceae</taxon>
        <taxon>Vibrio</taxon>
    </lineage>
</organism>
<keyword evidence="2" id="KW-1185">Reference proteome</keyword>
<sequence length="67" mass="7958">MAKLSDLQCTFMRKHSDAPRSFLATHHSQTIYIKNRPLILPDQIFHITYIDLYLNKEYRTAYTAISR</sequence>
<dbReference type="AlphaFoldDB" id="A0AAV5NYS7"/>
<dbReference type="Proteomes" id="UP001156690">
    <property type="component" value="Unassembled WGS sequence"/>
</dbReference>
<protein>
    <submittedName>
        <fullName evidence="1">Uncharacterized protein</fullName>
    </submittedName>
</protein>
<proteinExistence type="predicted"/>